<keyword evidence="3" id="KW-1185">Reference proteome</keyword>
<dbReference type="InterPro" id="IPR035985">
    <property type="entry name" value="Ubiquitin-activating_enz"/>
</dbReference>
<dbReference type="EMBL" id="QJKH01000018">
    <property type="protein sequence ID" value="PXX75279.1"/>
    <property type="molecule type" value="Genomic_DNA"/>
</dbReference>
<dbReference type="PANTHER" id="PTHR43267">
    <property type="entry name" value="TRNA THREONYLCARBAMOYLADENOSINE DEHYDRATASE"/>
    <property type="match status" value="1"/>
</dbReference>
<sequence>MNEALQRVELLIGEAGVKTLNDACVLIAGVGGVGSFAAESLARSGIGTLILVDADTVAESNLNRQIHAVYTTIGKAKTQVMAERIHSFNRDCKVIEKPLFYSAAVNDEIFDQPIDFVIDCIDTITSKADLIEACKARNIPFISSMGMANRFDPTKIEICDLMKTANDPLAKVMRNIVRKRRIKGKIPVIFSKELPITQTRVINEEGKTRKEKMPPASTSFVPAAAGLSAGSYVVRELMKKAEIKIV</sequence>
<evidence type="ECO:0000313" key="2">
    <source>
        <dbReference type="EMBL" id="PXX75279.1"/>
    </source>
</evidence>
<dbReference type="STRING" id="1034346.GCA_000313565_03133"/>
<evidence type="ECO:0000259" key="1">
    <source>
        <dbReference type="Pfam" id="PF00899"/>
    </source>
</evidence>
<dbReference type="GO" id="GO:0061504">
    <property type="term" value="P:cyclic threonylcarbamoyladenosine biosynthetic process"/>
    <property type="evidence" value="ECO:0007669"/>
    <property type="project" value="TreeGrafter"/>
</dbReference>
<name>A0A318KDI1_9FIRM</name>
<dbReference type="Gene3D" id="3.40.50.720">
    <property type="entry name" value="NAD(P)-binding Rossmann-like Domain"/>
    <property type="match status" value="1"/>
</dbReference>
<dbReference type="PANTHER" id="PTHR43267:SF1">
    <property type="entry name" value="TRNA THREONYLCARBAMOYLADENOSINE DEHYDRATASE"/>
    <property type="match status" value="1"/>
</dbReference>
<dbReference type="GO" id="GO:0061503">
    <property type="term" value="F:tRNA threonylcarbamoyladenosine dehydratase"/>
    <property type="evidence" value="ECO:0007669"/>
    <property type="project" value="TreeGrafter"/>
</dbReference>
<dbReference type="InterPro" id="IPR000594">
    <property type="entry name" value="ThiF_NAD_FAD-bd"/>
</dbReference>
<dbReference type="GO" id="GO:0008641">
    <property type="term" value="F:ubiquitin-like modifier activating enzyme activity"/>
    <property type="evidence" value="ECO:0007669"/>
    <property type="project" value="InterPro"/>
</dbReference>
<dbReference type="OrthoDB" id="9804150at2"/>
<feature type="domain" description="THIF-type NAD/FAD binding fold" evidence="1">
    <location>
        <begin position="11"/>
        <end position="149"/>
    </location>
</feature>
<dbReference type="AlphaFoldDB" id="A0A318KDI1"/>
<accession>A0A318KDI1</accession>
<protein>
    <submittedName>
        <fullName evidence="2">tRNA A37 threonylcarbamoyladenosine dehydratase</fullName>
    </submittedName>
</protein>
<gene>
    <name evidence="2" type="ORF">DES51_1189</name>
</gene>
<dbReference type="Proteomes" id="UP000247612">
    <property type="component" value="Unassembled WGS sequence"/>
</dbReference>
<proteinExistence type="predicted"/>
<reference evidence="2 3" key="1">
    <citation type="submission" date="2018-05" db="EMBL/GenBank/DDBJ databases">
        <title>Genomic Encyclopedia of Type Strains, Phase IV (KMG-IV): sequencing the most valuable type-strain genomes for metagenomic binning, comparative biology and taxonomic classification.</title>
        <authorList>
            <person name="Goeker M."/>
        </authorList>
    </citation>
    <scope>NUCLEOTIDE SEQUENCE [LARGE SCALE GENOMIC DNA]</scope>
    <source>
        <strain evidence="2 3">JC118</strain>
    </source>
</reference>
<comment type="caution">
    <text evidence="2">The sequence shown here is derived from an EMBL/GenBank/DDBJ whole genome shotgun (WGS) entry which is preliminary data.</text>
</comment>
<organism evidence="2 3">
    <name type="scientific">Dielma fastidiosa</name>
    <dbReference type="NCBI Taxonomy" id="1034346"/>
    <lineage>
        <taxon>Bacteria</taxon>
        <taxon>Bacillati</taxon>
        <taxon>Bacillota</taxon>
        <taxon>Erysipelotrichia</taxon>
        <taxon>Erysipelotrichales</taxon>
        <taxon>Erysipelotrichaceae</taxon>
        <taxon>Dielma</taxon>
    </lineage>
</organism>
<dbReference type="Pfam" id="PF00899">
    <property type="entry name" value="ThiF"/>
    <property type="match status" value="1"/>
</dbReference>
<evidence type="ECO:0000313" key="3">
    <source>
        <dbReference type="Proteomes" id="UP000247612"/>
    </source>
</evidence>
<dbReference type="CDD" id="cd00755">
    <property type="entry name" value="YgdL_like"/>
    <property type="match status" value="1"/>
</dbReference>
<dbReference type="RefSeq" id="WP_022939411.1">
    <property type="nucleotide sequence ID" value="NZ_CABKRQ010000009.1"/>
</dbReference>
<dbReference type="InterPro" id="IPR045886">
    <property type="entry name" value="ThiF/MoeB/HesA"/>
</dbReference>
<dbReference type="SUPFAM" id="SSF69572">
    <property type="entry name" value="Activating enzymes of the ubiquitin-like proteins"/>
    <property type="match status" value="1"/>
</dbReference>